<keyword evidence="1" id="KW-0732">Signal</keyword>
<evidence type="ECO:0000313" key="2">
    <source>
        <dbReference type="EMBL" id="MDV7176582.1"/>
    </source>
</evidence>
<protein>
    <recommendedName>
        <fullName evidence="4">DUF732 domain-containing protein</fullName>
    </recommendedName>
</protein>
<dbReference type="AlphaFoldDB" id="A0AAP5T8J4"/>
<name>A0AAP5T8J4_9MICC</name>
<proteinExistence type="predicted"/>
<dbReference type="RefSeq" id="WP_141843717.1">
    <property type="nucleotide sequence ID" value="NZ_JAWLUK010000003.1"/>
</dbReference>
<dbReference type="EMBL" id="JAWLUK010000003">
    <property type="protein sequence ID" value="MDV7176582.1"/>
    <property type="molecule type" value="Genomic_DNA"/>
</dbReference>
<organism evidence="2 3">
    <name type="scientific">Micrococcus yunnanensis</name>
    <dbReference type="NCBI Taxonomy" id="566027"/>
    <lineage>
        <taxon>Bacteria</taxon>
        <taxon>Bacillati</taxon>
        <taxon>Actinomycetota</taxon>
        <taxon>Actinomycetes</taxon>
        <taxon>Micrococcales</taxon>
        <taxon>Micrococcaceae</taxon>
        <taxon>Micrococcus</taxon>
    </lineage>
</organism>
<comment type="caution">
    <text evidence="2">The sequence shown here is derived from an EMBL/GenBank/DDBJ whole genome shotgun (WGS) entry which is preliminary data.</text>
</comment>
<feature type="signal peptide" evidence="1">
    <location>
        <begin position="1"/>
        <end position="36"/>
    </location>
</feature>
<feature type="chain" id="PRO_5042944382" description="DUF732 domain-containing protein" evidence="1">
    <location>
        <begin position="37"/>
        <end position="138"/>
    </location>
</feature>
<accession>A0AAP5T8J4</accession>
<evidence type="ECO:0008006" key="4">
    <source>
        <dbReference type="Google" id="ProtNLM"/>
    </source>
</evidence>
<evidence type="ECO:0000256" key="1">
    <source>
        <dbReference type="SAM" id="SignalP"/>
    </source>
</evidence>
<dbReference type="Proteomes" id="UP001185728">
    <property type="component" value="Unassembled WGS sequence"/>
</dbReference>
<gene>
    <name evidence="2" type="ORF">R4064_02835</name>
</gene>
<sequence length="138" mass="14546">MPDKHRPRLSRLAQSGAAFSLVGALTVSNFGATAWAAQPAFTPQATDGYAAAASLPGDFENQGSTSSEWDDYFSDLLIEEKKTGPEVAETQALPWAVYRCLMGIGLNGPQITQIMVRGTPEAFLAAGGRAALACLRGK</sequence>
<reference evidence="2" key="1">
    <citation type="submission" date="2023-10" db="EMBL/GenBank/DDBJ databases">
        <title>Development of a sustainable strategy for remediation of hydrocarbon-contaminated territories based on the waste exchange concept.</title>
        <authorList>
            <person name="Krivoruchko A."/>
        </authorList>
    </citation>
    <scope>NUCLEOTIDE SEQUENCE</scope>
    <source>
        <strain evidence="2">IEGM 1325</strain>
    </source>
</reference>
<evidence type="ECO:0000313" key="3">
    <source>
        <dbReference type="Proteomes" id="UP001185728"/>
    </source>
</evidence>